<feature type="region of interest" description="Disordered" evidence="1">
    <location>
        <begin position="208"/>
        <end position="232"/>
    </location>
</feature>
<feature type="region of interest" description="Disordered" evidence="1">
    <location>
        <begin position="1"/>
        <end position="20"/>
    </location>
</feature>
<evidence type="ECO:0000313" key="3">
    <source>
        <dbReference type="Proteomes" id="UP000053144"/>
    </source>
</evidence>
<dbReference type="EMBL" id="KQ258392">
    <property type="protein sequence ID" value="KOM27721.1"/>
    <property type="molecule type" value="Genomic_DNA"/>
</dbReference>
<organism evidence="2 3">
    <name type="scientific">Phaseolus angularis</name>
    <name type="common">Azuki bean</name>
    <name type="synonym">Vigna angularis</name>
    <dbReference type="NCBI Taxonomy" id="3914"/>
    <lineage>
        <taxon>Eukaryota</taxon>
        <taxon>Viridiplantae</taxon>
        <taxon>Streptophyta</taxon>
        <taxon>Embryophyta</taxon>
        <taxon>Tracheophyta</taxon>
        <taxon>Spermatophyta</taxon>
        <taxon>Magnoliopsida</taxon>
        <taxon>eudicotyledons</taxon>
        <taxon>Gunneridae</taxon>
        <taxon>Pentapetalae</taxon>
        <taxon>rosids</taxon>
        <taxon>fabids</taxon>
        <taxon>Fabales</taxon>
        <taxon>Fabaceae</taxon>
        <taxon>Papilionoideae</taxon>
        <taxon>50 kb inversion clade</taxon>
        <taxon>NPAAA clade</taxon>
        <taxon>indigoferoid/millettioid clade</taxon>
        <taxon>Phaseoleae</taxon>
        <taxon>Vigna</taxon>
    </lineage>
</organism>
<evidence type="ECO:0000256" key="1">
    <source>
        <dbReference type="SAM" id="MobiDB-lite"/>
    </source>
</evidence>
<name>A0A0L9TBF4_PHAAN</name>
<protein>
    <submittedName>
        <fullName evidence="2">Uncharacterized protein</fullName>
    </submittedName>
</protein>
<gene>
    <name evidence="2" type="ORF">LR48_Vigan454s001000</name>
</gene>
<dbReference type="Gramene" id="KOM27721">
    <property type="protein sequence ID" value="KOM27721"/>
    <property type="gene ID" value="LR48_Vigan454s001000"/>
</dbReference>
<accession>A0A0L9TBF4</accession>
<sequence>MASSEGCSSCSRSWGKGSSGWSHGCGVRGGGIIPTCYCGDVAAVTKVFTIFVRVTGDGGEGVTGEGVPGDGGEGVPGDGGVVGERGEGTNGLQLKELQSTGSEPRITLSLPHITHTKPRNDVQSTLFIGSCFKNPRALGCVRGHGLGPCPSKVFGVNVRSRSTSSTSSSNAELQTQVSSLTSQVNEMKAMITLLLQNQQGPLPSQFTTFDPSPVYDQANMPNNEECNEEEQN</sequence>
<proteinExistence type="predicted"/>
<dbReference type="AlphaFoldDB" id="A0A0L9TBF4"/>
<dbReference type="Proteomes" id="UP000053144">
    <property type="component" value="Unassembled WGS sequence"/>
</dbReference>
<reference evidence="3" key="1">
    <citation type="journal article" date="2015" name="Proc. Natl. Acad. Sci. U.S.A.">
        <title>Genome sequencing of adzuki bean (Vigna angularis) provides insight into high starch and low fat accumulation and domestication.</title>
        <authorList>
            <person name="Yang K."/>
            <person name="Tian Z."/>
            <person name="Chen C."/>
            <person name="Luo L."/>
            <person name="Zhao B."/>
            <person name="Wang Z."/>
            <person name="Yu L."/>
            <person name="Li Y."/>
            <person name="Sun Y."/>
            <person name="Li W."/>
            <person name="Chen Y."/>
            <person name="Li Y."/>
            <person name="Zhang Y."/>
            <person name="Ai D."/>
            <person name="Zhao J."/>
            <person name="Shang C."/>
            <person name="Ma Y."/>
            <person name="Wu B."/>
            <person name="Wang M."/>
            <person name="Gao L."/>
            <person name="Sun D."/>
            <person name="Zhang P."/>
            <person name="Guo F."/>
            <person name="Wang W."/>
            <person name="Li Y."/>
            <person name="Wang J."/>
            <person name="Varshney R.K."/>
            <person name="Wang J."/>
            <person name="Ling H.Q."/>
            <person name="Wan P."/>
        </authorList>
    </citation>
    <scope>NUCLEOTIDE SEQUENCE</scope>
    <source>
        <strain evidence="3">cv. Jingnong 6</strain>
    </source>
</reference>
<evidence type="ECO:0000313" key="2">
    <source>
        <dbReference type="EMBL" id="KOM27721.1"/>
    </source>
</evidence>